<dbReference type="AlphaFoldDB" id="Q0W593"/>
<evidence type="ECO:0000313" key="1">
    <source>
        <dbReference type="EMBL" id="CAJ36450.1"/>
    </source>
</evidence>
<dbReference type="STRING" id="351160.RCIA63"/>
<keyword evidence="2" id="KW-1185">Reference proteome</keyword>
<proteinExistence type="predicted"/>
<organism evidence="1 2">
    <name type="scientific">Methanocella arvoryzae (strain DSM 22066 / NBRC 105507 / MRE50)</name>
    <dbReference type="NCBI Taxonomy" id="351160"/>
    <lineage>
        <taxon>Archaea</taxon>
        <taxon>Methanobacteriati</taxon>
        <taxon>Methanobacteriota</taxon>
        <taxon>Stenosarchaea group</taxon>
        <taxon>Methanomicrobia</taxon>
        <taxon>Methanocellales</taxon>
        <taxon>Methanocellaceae</taxon>
        <taxon>Methanocella</taxon>
    </lineage>
</organism>
<dbReference type="EMBL" id="AM114193">
    <property type="protein sequence ID" value="CAJ36450.1"/>
    <property type="molecule type" value="Genomic_DNA"/>
</dbReference>
<gene>
    <name evidence="1" type="ORF">RCIA63</name>
</gene>
<name>Q0W593_METAR</name>
<evidence type="ECO:0000313" key="2">
    <source>
        <dbReference type="Proteomes" id="UP000000663"/>
    </source>
</evidence>
<reference evidence="1 2" key="1">
    <citation type="journal article" date="2006" name="Science">
        <title>Genome of rice cluster I archaea -- the key methane producers in the rice rhizosphere.</title>
        <authorList>
            <person name="Erkel C."/>
            <person name="Kube M."/>
            <person name="Reinhardt R."/>
            <person name="Liesack W."/>
        </authorList>
    </citation>
    <scope>NUCLEOTIDE SEQUENCE [LARGE SCALE GENOMIC DNA]</scope>
    <source>
        <strain evidence="2">DSM 22066 / NBRC 105507 / MRE50</strain>
    </source>
</reference>
<accession>Q0W593</accession>
<dbReference type="KEGG" id="rci:RCIA63"/>
<protein>
    <submittedName>
        <fullName evidence="1">Uncharacterized protein</fullName>
    </submittedName>
</protein>
<dbReference type="Proteomes" id="UP000000663">
    <property type="component" value="Chromosome"/>
</dbReference>
<sequence length="90" mass="9979">MADSYHRSLWPMIRVITSGSGLSSGQYGYRRSRRHMSSGHTCGSEYDAQRLRKTSGLQVSSACMTCPLKSFSEYISSTPPRKGVSLKNTI</sequence>